<comment type="caution">
    <text evidence="3">The sequence shown here is derived from an EMBL/GenBank/DDBJ whole genome shotgun (WGS) entry which is preliminary data.</text>
</comment>
<dbReference type="InterPro" id="IPR023485">
    <property type="entry name" value="Ptyr_pPase"/>
</dbReference>
<accession>A0ABU5R7Y0</accession>
<feature type="domain" description="Phosphotyrosine protein phosphatase I" evidence="2">
    <location>
        <begin position="2"/>
        <end position="162"/>
    </location>
</feature>
<organism evidence="3 4">
    <name type="scientific">Amycolatopsis heterodermiae</name>
    <dbReference type="NCBI Taxonomy" id="3110235"/>
    <lineage>
        <taxon>Bacteria</taxon>
        <taxon>Bacillati</taxon>
        <taxon>Actinomycetota</taxon>
        <taxon>Actinomycetes</taxon>
        <taxon>Pseudonocardiales</taxon>
        <taxon>Pseudonocardiaceae</taxon>
        <taxon>Amycolatopsis</taxon>
    </lineage>
</organism>
<dbReference type="Pfam" id="PF01451">
    <property type="entry name" value="LMWPc"/>
    <property type="match status" value="1"/>
</dbReference>
<proteinExistence type="predicted"/>
<gene>
    <name evidence="3" type="ORF">VA596_22565</name>
</gene>
<dbReference type="SUPFAM" id="SSF52788">
    <property type="entry name" value="Phosphotyrosine protein phosphatases I"/>
    <property type="match status" value="1"/>
</dbReference>
<reference evidence="3 4" key="1">
    <citation type="submission" date="2023-12" db="EMBL/GenBank/DDBJ databases">
        <title>Amycolatopsis sp. V23-08.</title>
        <authorList>
            <person name="Somphong A."/>
        </authorList>
    </citation>
    <scope>NUCLEOTIDE SEQUENCE [LARGE SCALE GENOMIC DNA]</scope>
    <source>
        <strain evidence="3 4">V23-08</strain>
    </source>
</reference>
<evidence type="ECO:0000256" key="1">
    <source>
        <dbReference type="ARBA" id="ARBA00013064"/>
    </source>
</evidence>
<dbReference type="Gene3D" id="3.40.50.2300">
    <property type="match status" value="1"/>
</dbReference>
<dbReference type="PANTHER" id="PTHR11717:SF7">
    <property type="entry name" value="LOW MOLECULAR WEIGHT PHOSPHOTYROSINE PROTEIN PHOSPHATASE"/>
    <property type="match status" value="1"/>
</dbReference>
<dbReference type="Proteomes" id="UP001304298">
    <property type="component" value="Unassembled WGS sequence"/>
</dbReference>
<evidence type="ECO:0000259" key="2">
    <source>
        <dbReference type="SMART" id="SM00226"/>
    </source>
</evidence>
<name>A0ABU5R7Y0_9PSEU</name>
<sequence>MTAVLVVCTANVFRSPLAAGLLTARVDGTFSSAGVRARPGEPMAEAARSALAAHGLADDGFRSRQLTAELVADAAAVVTMTWAELSETVRLSPRALRKVVTLGEVARAASDGGARGFEDLVAHAVRDRGTVTVQDVPDPRDARLYAATTARITELVDIVAGALTADVAGAR</sequence>
<protein>
    <recommendedName>
        <fullName evidence="1">protein-tyrosine-phosphatase</fullName>
        <ecNumber evidence="1">3.1.3.48</ecNumber>
    </recommendedName>
</protein>
<evidence type="ECO:0000313" key="4">
    <source>
        <dbReference type="Proteomes" id="UP001304298"/>
    </source>
</evidence>
<dbReference type="SMART" id="SM00226">
    <property type="entry name" value="LMWPc"/>
    <property type="match status" value="1"/>
</dbReference>
<evidence type="ECO:0000313" key="3">
    <source>
        <dbReference type="EMBL" id="MEA5362338.1"/>
    </source>
</evidence>
<dbReference type="InterPro" id="IPR050438">
    <property type="entry name" value="LMW_PTPase"/>
</dbReference>
<dbReference type="EC" id="3.1.3.48" evidence="1"/>
<dbReference type="PANTHER" id="PTHR11717">
    <property type="entry name" value="LOW MOLECULAR WEIGHT PROTEIN TYROSINE PHOSPHATASE"/>
    <property type="match status" value="1"/>
</dbReference>
<dbReference type="RefSeq" id="WP_323329822.1">
    <property type="nucleotide sequence ID" value="NZ_JAYFSI010000005.1"/>
</dbReference>
<keyword evidence="4" id="KW-1185">Reference proteome</keyword>
<dbReference type="InterPro" id="IPR036196">
    <property type="entry name" value="Ptyr_pPase_sf"/>
</dbReference>
<dbReference type="EMBL" id="JAYFSI010000005">
    <property type="protein sequence ID" value="MEA5362338.1"/>
    <property type="molecule type" value="Genomic_DNA"/>
</dbReference>